<evidence type="ECO:0000313" key="1">
    <source>
        <dbReference type="EMBL" id="KAH8100935.1"/>
    </source>
</evidence>
<dbReference type="EMBL" id="JAEVFJ010000014">
    <property type="protein sequence ID" value="KAH8100935.1"/>
    <property type="molecule type" value="Genomic_DNA"/>
</dbReference>
<comment type="caution">
    <text evidence="1">The sequence shown here is derived from an EMBL/GenBank/DDBJ whole genome shotgun (WGS) entry which is preliminary data.</text>
</comment>
<organism evidence="1 2">
    <name type="scientific">Cristinia sonorae</name>
    <dbReference type="NCBI Taxonomy" id="1940300"/>
    <lineage>
        <taxon>Eukaryota</taxon>
        <taxon>Fungi</taxon>
        <taxon>Dikarya</taxon>
        <taxon>Basidiomycota</taxon>
        <taxon>Agaricomycotina</taxon>
        <taxon>Agaricomycetes</taxon>
        <taxon>Agaricomycetidae</taxon>
        <taxon>Agaricales</taxon>
        <taxon>Pleurotineae</taxon>
        <taxon>Stephanosporaceae</taxon>
        <taxon>Cristinia</taxon>
    </lineage>
</organism>
<reference evidence="1" key="1">
    <citation type="journal article" date="2021" name="New Phytol.">
        <title>Evolutionary innovations through gain and loss of genes in the ectomycorrhizal Boletales.</title>
        <authorList>
            <person name="Wu G."/>
            <person name="Miyauchi S."/>
            <person name="Morin E."/>
            <person name="Kuo A."/>
            <person name="Drula E."/>
            <person name="Varga T."/>
            <person name="Kohler A."/>
            <person name="Feng B."/>
            <person name="Cao Y."/>
            <person name="Lipzen A."/>
            <person name="Daum C."/>
            <person name="Hundley H."/>
            <person name="Pangilinan J."/>
            <person name="Johnson J."/>
            <person name="Barry K."/>
            <person name="LaButti K."/>
            <person name="Ng V."/>
            <person name="Ahrendt S."/>
            <person name="Min B."/>
            <person name="Choi I.G."/>
            <person name="Park H."/>
            <person name="Plett J.M."/>
            <person name="Magnuson J."/>
            <person name="Spatafora J.W."/>
            <person name="Nagy L.G."/>
            <person name="Henrissat B."/>
            <person name="Grigoriev I.V."/>
            <person name="Yang Z.L."/>
            <person name="Xu J."/>
            <person name="Martin F.M."/>
        </authorList>
    </citation>
    <scope>NUCLEOTIDE SEQUENCE</scope>
    <source>
        <strain evidence="1">KKN 215</strain>
    </source>
</reference>
<dbReference type="AlphaFoldDB" id="A0A8K0UQF0"/>
<dbReference type="OrthoDB" id="2588098at2759"/>
<sequence length="403" mass="46747">MYSDIDSFLDNYHPMAILPVCSARDHIYLYGLKRYLDEQVIRVQNVDQPWYIVLGERGLPCENAGGLVRVLARPTGIKKTQVHTNRLLRVFRNWEEVTRDEGQELDTTPEQTLGLFQKLPVETRITILAFIEDATDLCCLSVAHSLLFEIGFDELKRRYLIIHSKYSWIGHRIICYDRCVMPESAPKRLYTPEQIKERREWLEQNEPQSDLVYYYSAVPTKRELLHTTWNISILSLTKILAELTERVERTQQAKLGREWTKADSTRMDTLLQITRRYSYTYRSDHPWVIYNLTKGEYIRADVCFPSFEKNDALATNGLRMGLAELLMARIVWTTHGAYTRRWRISSKELPSWAGDRFAIAPLNEQPVLDANINGGVWKDVSVESAQLIGLVTPVDAKLPPDNH</sequence>
<dbReference type="Proteomes" id="UP000813824">
    <property type="component" value="Unassembled WGS sequence"/>
</dbReference>
<evidence type="ECO:0000313" key="2">
    <source>
        <dbReference type="Proteomes" id="UP000813824"/>
    </source>
</evidence>
<keyword evidence="2" id="KW-1185">Reference proteome</keyword>
<name>A0A8K0UQF0_9AGAR</name>
<proteinExistence type="predicted"/>
<protein>
    <submittedName>
        <fullName evidence="1">Uncharacterized protein</fullName>
    </submittedName>
</protein>
<gene>
    <name evidence="1" type="ORF">BXZ70DRAFT_138119</name>
</gene>
<accession>A0A8K0UQF0</accession>